<dbReference type="GO" id="GO:0003723">
    <property type="term" value="F:RNA binding"/>
    <property type="evidence" value="ECO:0007669"/>
    <property type="project" value="TreeGrafter"/>
</dbReference>
<dbReference type="GeneID" id="116308270"/>
<dbReference type="InterPro" id="IPR036322">
    <property type="entry name" value="WD40_repeat_dom_sf"/>
</dbReference>
<evidence type="ECO:0000313" key="10">
    <source>
        <dbReference type="RefSeq" id="XP_031574519.1"/>
    </source>
</evidence>
<dbReference type="InterPro" id="IPR001680">
    <property type="entry name" value="WD40_rpt"/>
</dbReference>
<dbReference type="Gene3D" id="1.20.960.50">
    <property type="entry name" value="Cleavage stimulation factor subunit 1, dimerisation domain"/>
    <property type="match status" value="1"/>
</dbReference>
<keyword evidence="4" id="KW-0677">Repeat</keyword>
<feature type="repeat" description="WD" evidence="7">
    <location>
        <begin position="276"/>
        <end position="317"/>
    </location>
</feature>
<dbReference type="OrthoDB" id="14421at2759"/>
<gene>
    <name evidence="10" type="primary">LOC116308270</name>
</gene>
<dbReference type="CDD" id="cd00200">
    <property type="entry name" value="WD40"/>
    <property type="match status" value="1"/>
</dbReference>
<feature type="repeat" description="WD" evidence="7">
    <location>
        <begin position="124"/>
        <end position="165"/>
    </location>
</feature>
<evidence type="ECO:0000256" key="4">
    <source>
        <dbReference type="ARBA" id="ARBA00022737"/>
    </source>
</evidence>
<sequence length="444" mass="48873">MLNVAHVNCLQVTCSTMEDAVKDRENLYKMIISQLRYDGCEAIAANLAKTTNIMSPCPPSARLHQVVNLGLRAETEGSRPENQQLPGLTNAIGPSVASKGIDLEYEPEDHGTTPPAAMYETYYVTAHKAPCRTAAFSANGRLVATGSVDASIKVLDVDRMVAKNTMPQTHDQGQGMNLENHPVIRTLYDHAEEVTALEFHPFTSVLVSGGKDCTIKMFDISKPSVKKAYRAIQESEVINSMSFHPSGDFILVSTEHPTIRLYDTNTSQCFAPANPREYHTGPVTMVKYAPMGNLYASASTDGSIKVWDGVSNRCVATFPQAHKGAEVYGVQFSQNSKYLISSGKDSNVFLWELSTGRAVNMYTGAAMTNYRTQVIFNHTEDFILVADEKNNSISCWDTRTTEKQKSLPSGHNNHIRCLVHSPAGAAFVSCSDDFRARFWYCEGI</sequence>
<dbReference type="Pfam" id="PF16699">
    <property type="entry name" value="CSTF1_dimer"/>
    <property type="match status" value="1"/>
</dbReference>
<feature type="repeat" description="WD" evidence="7">
    <location>
        <begin position="408"/>
        <end position="439"/>
    </location>
</feature>
<dbReference type="RefSeq" id="XP_031574519.1">
    <property type="nucleotide sequence ID" value="XM_031718659.1"/>
</dbReference>
<dbReference type="InterPro" id="IPR032028">
    <property type="entry name" value="CSTF1_dimer"/>
</dbReference>
<evidence type="ECO:0000259" key="8">
    <source>
        <dbReference type="Pfam" id="PF16699"/>
    </source>
</evidence>
<dbReference type="FunFam" id="2.130.10.10:FF:000089">
    <property type="entry name" value="Cleavage stimulation factor subunit 1"/>
    <property type="match status" value="1"/>
</dbReference>
<dbReference type="InterPro" id="IPR038184">
    <property type="entry name" value="CSTF1_dimer_sf"/>
</dbReference>
<dbReference type="InterPro" id="IPR044633">
    <property type="entry name" value="CstF1-like"/>
</dbReference>
<keyword evidence="3" id="KW-0507">mRNA processing</keyword>
<dbReference type="PROSITE" id="PS00678">
    <property type="entry name" value="WD_REPEATS_1"/>
    <property type="match status" value="1"/>
</dbReference>
<dbReference type="PANTHER" id="PTHR44133">
    <property type="entry name" value="CLEAVAGE STIMULATION FACTOR SUBUNIT 1"/>
    <property type="match status" value="1"/>
</dbReference>
<evidence type="ECO:0000313" key="9">
    <source>
        <dbReference type="Proteomes" id="UP000515163"/>
    </source>
</evidence>
<dbReference type="Proteomes" id="UP000515163">
    <property type="component" value="Unplaced"/>
</dbReference>
<dbReference type="GO" id="GO:0031124">
    <property type="term" value="P:mRNA 3'-end processing"/>
    <property type="evidence" value="ECO:0007669"/>
    <property type="project" value="InterPro"/>
</dbReference>
<dbReference type="InterPro" id="IPR015943">
    <property type="entry name" value="WD40/YVTN_repeat-like_dom_sf"/>
</dbReference>
<evidence type="ECO:0000256" key="2">
    <source>
        <dbReference type="ARBA" id="ARBA00022574"/>
    </source>
</evidence>
<dbReference type="SUPFAM" id="SSF50978">
    <property type="entry name" value="WD40 repeat-like"/>
    <property type="match status" value="1"/>
</dbReference>
<dbReference type="FunFam" id="1.20.960.50:FF:000001">
    <property type="entry name" value="Cleavage stimulation factor subunit 1"/>
    <property type="match status" value="1"/>
</dbReference>
<proteinExistence type="predicted"/>
<evidence type="ECO:0000256" key="3">
    <source>
        <dbReference type="ARBA" id="ARBA00022664"/>
    </source>
</evidence>
<keyword evidence="5" id="KW-0539">Nucleus</keyword>
<protein>
    <recommendedName>
        <fullName evidence="6">Cleavage stimulation factor 50 kDa subunit</fullName>
    </recommendedName>
</protein>
<evidence type="ECO:0000256" key="1">
    <source>
        <dbReference type="ARBA" id="ARBA00004123"/>
    </source>
</evidence>
<feature type="domain" description="Cleavage stimulation factor subunit 1 dimerisation" evidence="8">
    <location>
        <begin position="20"/>
        <end position="74"/>
    </location>
</feature>
<evidence type="ECO:0000256" key="6">
    <source>
        <dbReference type="ARBA" id="ARBA00029851"/>
    </source>
</evidence>
<dbReference type="Gene3D" id="2.130.10.10">
    <property type="entry name" value="YVTN repeat-like/Quinoprotein amine dehydrogenase"/>
    <property type="match status" value="2"/>
</dbReference>
<organism evidence="9 10">
    <name type="scientific">Actinia tenebrosa</name>
    <name type="common">Australian red waratah sea anemone</name>
    <dbReference type="NCBI Taxonomy" id="6105"/>
    <lineage>
        <taxon>Eukaryota</taxon>
        <taxon>Metazoa</taxon>
        <taxon>Cnidaria</taxon>
        <taxon>Anthozoa</taxon>
        <taxon>Hexacorallia</taxon>
        <taxon>Actiniaria</taxon>
        <taxon>Actiniidae</taxon>
        <taxon>Actinia</taxon>
    </lineage>
</organism>
<evidence type="ECO:0000256" key="5">
    <source>
        <dbReference type="ARBA" id="ARBA00023242"/>
    </source>
</evidence>
<evidence type="ECO:0000256" key="7">
    <source>
        <dbReference type="PROSITE-ProRule" id="PRU00221"/>
    </source>
</evidence>
<keyword evidence="9" id="KW-1185">Reference proteome</keyword>
<dbReference type="PROSITE" id="PS50294">
    <property type="entry name" value="WD_REPEATS_REGION"/>
    <property type="match status" value="4"/>
</dbReference>
<dbReference type="PROSITE" id="PS50082">
    <property type="entry name" value="WD_REPEATS_2"/>
    <property type="match status" value="5"/>
</dbReference>
<dbReference type="AlphaFoldDB" id="A0A6P8J4F6"/>
<feature type="repeat" description="WD" evidence="7">
    <location>
        <begin position="327"/>
        <end position="361"/>
    </location>
</feature>
<dbReference type="Pfam" id="PF00400">
    <property type="entry name" value="WD40"/>
    <property type="match status" value="6"/>
</dbReference>
<feature type="repeat" description="WD" evidence="7">
    <location>
        <begin position="187"/>
        <end position="228"/>
    </location>
</feature>
<dbReference type="GO" id="GO:0005848">
    <property type="term" value="C:mRNA cleavage stimulating factor complex"/>
    <property type="evidence" value="ECO:0007669"/>
    <property type="project" value="InterPro"/>
</dbReference>
<reference evidence="10" key="1">
    <citation type="submission" date="2025-08" db="UniProtKB">
        <authorList>
            <consortium name="RefSeq"/>
        </authorList>
    </citation>
    <scope>IDENTIFICATION</scope>
    <source>
        <tissue evidence="10">Tentacle</tissue>
    </source>
</reference>
<dbReference type="SMART" id="SM00320">
    <property type="entry name" value="WD40"/>
    <property type="match status" value="7"/>
</dbReference>
<comment type="subcellular location">
    <subcellularLocation>
        <location evidence="1">Nucleus</location>
    </subcellularLocation>
</comment>
<keyword evidence="2 7" id="KW-0853">WD repeat</keyword>
<dbReference type="InterPro" id="IPR019775">
    <property type="entry name" value="WD40_repeat_CS"/>
</dbReference>
<name>A0A6P8J4F6_ACTTE</name>
<accession>A0A6P8J4F6</accession>
<dbReference type="PANTHER" id="PTHR44133:SF2">
    <property type="entry name" value="CLEAVAGE STIMULATION FACTOR SUBUNIT 1"/>
    <property type="match status" value="1"/>
</dbReference>